<evidence type="ECO:0000313" key="2">
    <source>
        <dbReference type="EMBL" id="KAK6981614.1"/>
    </source>
</evidence>
<keyword evidence="3" id="KW-1185">Reference proteome</keyword>
<evidence type="ECO:0000256" key="1">
    <source>
        <dbReference type="SAM" id="MobiDB-lite"/>
    </source>
</evidence>
<protein>
    <submittedName>
        <fullName evidence="2">Uncharacterized protein</fullName>
    </submittedName>
</protein>
<dbReference type="AlphaFoldDB" id="A0AAV9ZHJ6"/>
<gene>
    <name evidence="2" type="ORF">R3P38DRAFT_3234044</name>
</gene>
<evidence type="ECO:0000313" key="3">
    <source>
        <dbReference type="Proteomes" id="UP001362999"/>
    </source>
</evidence>
<reference evidence="2 3" key="1">
    <citation type="journal article" date="2024" name="J Genomics">
        <title>Draft genome sequencing and assembly of Favolaschia claudopus CIRM-BRFM 2984 isolated from oak limbs.</title>
        <authorList>
            <person name="Navarro D."/>
            <person name="Drula E."/>
            <person name="Chaduli D."/>
            <person name="Cazenave R."/>
            <person name="Ahrendt S."/>
            <person name="Wang J."/>
            <person name="Lipzen A."/>
            <person name="Daum C."/>
            <person name="Barry K."/>
            <person name="Grigoriev I.V."/>
            <person name="Favel A."/>
            <person name="Rosso M.N."/>
            <person name="Martin F."/>
        </authorList>
    </citation>
    <scope>NUCLEOTIDE SEQUENCE [LARGE SCALE GENOMIC DNA]</scope>
    <source>
        <strain evidence="2 3">CIRM-BRFM 2984</strain>
    </source>
</reference>
<comment type="caution">
    <text evidence="2">The sequence shown here is derived from an EMBL/GenBank/DDBJ whole genome shotgun (WGS) entry which is preliminary data.</text>
</comment>
<dbReference type="Proteomes" id="UP001362999">
    <property type="component" value="Unassembled WGS sequence"/>
</dbReference>
<name>A0AAV9ZHJ6_9AGAR</name>
<feature type="region of interest" description="Disordered" evidence="1">
    <location>
        <begin position="1"/>
        <end position="21"/>
    </location>
</feature>
<proteinExistence type="predicted"/>
<dbReference type="EMBL" id="JAWWNJ010000149">
    <property type="protein sequence ID" value="KAK6981614.1"/>
    <property type="molecule type" value="Genomic_DNA"/>
</dbReference>
<accession>A0AAV9ZHJ6</accession>
<sequence>MTDQPPPPSNSPAPASDPSSATDSGNFLLRIAGIPLVNWALTTVSTFLGANIYTESSFETANAVLTTYSNIYTTFILPIYAPIVNVANVTANKTLDIMENTFPVPFKTTPEEVTGFVEQAAPTIQPVDELLKPLVDFLDNLNVTYLHANAAPATADFQFQRLIAVFTNMWLKLYQMSNMARVVVETNHSIIDLVNSAIQSILAGFNTQLQQIQTSVGSST</sequence>
<feature type="compositionally biased region" description="Pro residues" evidence="1">
    <location>
        <begin position="1"/>
        <end position="11"/>
    </location>
</feature>
<organism evidence="2 3">
    <name type="scientific">Favolaschia claudopus</name>
    <dbReference type="NCBI Taxonomy" id="2862362"/>
    <lineage>
        <taxon>Eukaryota</taxon>
        <taxon>Fungi</taxon>
        <taxon>Dikarya</taxon>
        <taxon>Basidiomycota</taxon>
        <taxon>Agaricomycotina</taxon>
        <taxon>Agaricomycetes</taxon>
        <taxon>Agaricomycetidae</taxon>
        <taxon>Agaricales</taxon>
        <taxon>Marasmiineae</taxon>
        <taxon>Mycenaceae</taxon>
        <taxon>Favolaschia</taxon>
    </lineage>
</organism>
<feature type="compositionally biased region" description="Low complexity" evidence="1">
    <location>
        <begin position="12"/>
        <end position="21"/>
    </location>
</feature>